<organism evidence="4 5">
    <name type="scientific">Lunasporangiospora selenospora</name>
    <dbReference type="NCBI Taxonomy" id="979761"/>
    <lineage>
        <taxon>Eukaryota</taxon>
        <taxon>Fungi</taxon>
        <taxon>Fungi incertae sedis</taxon>
        <taxon>Mucoromycota</taxon>
        <taxon>Mortierellomycotina</taxon>
        <taxon>Mortierellomycetes</taxon>
        <taxon>Mortierellales</taxon>
        <taxon>Mortierellaceae</taxon>
        <taxon>Lunasporangiospora</taxon>
    </lineage>
</organism>
<dbReference type="GO" id="GO:0000151">
    <property type="term" value="C:ubiquitin ligase complex"/>
    <property type="evidence" value="ECO:0007669"/>
    <property type="project" value="TreeGrafter"/>
</dbReference>
<dbReference type="AlphaFoldDB" id="A0A9P6KDX1"/>
<evidence type="ECO:0000313" key="5">
    <source>
        <dbReference type="Proteomes" id="UP000780801"/>
    </source>
</evidence>
<reference evidence="4" key="1">
    <citation type="journal article" date="2020" name="Fungal Divers.">
        <title>Resolving the Mortierellaceae phylogeny through synthesis of multi-gene phylogenetics and phylogenomics.</title>
        <authorList>
            <person name="Vandepol N."/>
            <person name="Liber J."/>
            <person name="Desiro A."/>
            <person name="Na H."/>
            <person name="Kennedy M."/>
            <person name="Barry K."/>
            <person name="Grigoriev I.V."/>
            <person name="Miller A.N."/>
            <person name="O'Donnell K."/>
            <person name="Stajich J.E."/>
            <person name="Bonito G."/>
        </authorList>
    </citation>
    <scope>NUCLEOTIDE SEQUENCE</scope>
    <source>
        <strain evidence="4">KOD1015</strain>
    </source>
</reference>
<comment type="function">
    <text evidence="1">Neddylation of cullins play an essential role in the regulation of SCF-type complexes activity.</text>
</comment>
<dbReference type="InterPro" id="IPR042460">
    <property type="entry name" value="DCN1-like_PONY"/>
</dbReference>
<dbReference type="GO" id="GO:0031624">
    <property type="term" value="F:ubiquitin conjugating enzyme binding"/>
    <property type="evidence" value="ECO:0007669"/>
    <property type="project" value="TreeGrafter"/>
</dbReference>
<dbReference type="PANTHER" id="PTHR12281">
    <property type="entry name" value="RP42 RELATED"/>
    <property type="match status" value="1"/>
</dbReference>
<feature type="compositionally biased region" description="Low complexity" evidence="2">
    <location>
        <begin position="100"/>
        <end position="113"/>
    </location>
</feature>
<dbReference type="Pfam" id="PF03556">
    <property type="entry name" value="Cullin_binding"/>
    <property type="match status" value="1"/>
</dbReference>
<dbReference type="Gene3D" id="1.10.238.200">
    <property type="entry name" value="Cullin, PONY binding domain"/>
    <property type="match status" value="1"/>
</dbReference>
<dbReference type="InterPro" id="IPR014764">
    <property type="entry name" value="DCN-prot"/>
</dbReference>
<name>A0A9P6KDX1_9FUNG</name>
<sequence length="318" mass="35400">MPPKRKNAEADTANGGSRVKAAKTTSRASTKKAQPRGSKGEGAHSAVRLSWGTKTAQYGIPTNQEEQRSTLPTRQSDTRKTTTTLTKSNYGENHVVSGKPASQSPQSSLPNPSVAVSREGVFSPERCSAWFKTYAGLEDEFDPDLIGPAGIGKLCEDIDVSLATVDMLVLAYHLVADSMPIFTKDEWMKGMEKLGIDSTSKLKTKMPELVANLKNPQHFKEFYRYVFMFAKDSDQKCMPIETALGMLMTVMEGRPHMKAFVEFLEAKKPVKVINRDQWYNFLDFSDTISEDLSNYDGASSAWPVLLDEYVEWRTEESA</sequence>
<proteinExistence type="predicted"/>
<dbReference type="GO" id="GO:0032182">
    <property type="term" value="F:ubiquitin-like protein binding"/>
    <property type="evidence" value="ECO:0007669"/>
    <property type="project" value="TreeGrafter"/>
</dbReference>
<evidence type="ECO:0000313" key="4">
    <source>
        <dbReference type="EMBL" id="KAF9581258.1"/>
    </source>
</evidence>
<dbReference type="PROSITE" id="PS51229">
    <property type="entry name" value="DCUN1"/>
    <property type="match status" value="1"/>
</dbReference>
<keyword evidence="5" id="KW-1185">Reference proteome</keyword>
<gene>
    <name evidence="4" type="primary">DCUN1D5</name>
    <name evidence="4" type="ORF">BGW38_001787</name>
</gene>
<comment type="caution">
    <text evidence="4">The sequence shown here is derived from an EMBL/GenBank/DDBJ whole genome shotgun (WGS) entry which is preliminary data.</text>
</comment>
<feature type="region of interest" description="Disordered" evidence="2">
    <location>
        <begin position="1"/>
        <end position="115"/>
    </location>
</feature>
<dbReference type="GO" id="GO:0045116">
    <property type="term" value="P:protein neddylation"/>
    <property type="evidence" value="ECO:0007669"/>
    <property type="project" value="TreeGrafter"/>
</dbReference>
<accession>A0A9P6KDX1</accession>
<dbReference type="GO" id="GO:0097602">
    <property type="term" value="F:cullin family protein binding"/>
    <property type="evidence" value="ECO:0007669"/>
    <property type="project" value="TreeGrafter"/>
</dbReference>
<dbReference type="Gene3D" id="1.10.238.10">
    <property type="entry name" value="EF-hand"/>
    <property type="match status" value="1"/>
</dbReference>
<dbReference type="OrthoDB" id="27198at2759"/>
<dbReference type="PANTHER" id="PTHR12281:SF12">
    <property type="entry name" value="DEFECTIVE IN CULLIN NEDDYLATION PROTEIN"/>
    <property type="match status" value="1"/>
</dbReference>
<dbReference type="Proteomes" id="UP000780801">
    <property type="component" value="Unassembled WGS sequence"/>
</dbReference>
<evidence type="ECO:0000256" key="2">
    <source>
        <dbReference type="SAM" id="MobiDB-lite"/>
    </source>
</evidence>
<evidence type="ECO:0000256" key="1">
    <source>
        <dbReference type="RuleBase" id="RU410713"/>
    </source>
</evidence>
<protein>
    <recommendedName>
        <fullName evidence="1">Defective in cullin neddylation protein</fullName>
    </recommendedName>
</protein>
<feature type="compositionally biased region" description="Polar residues" evidence="2">
    <location>
        <begin position="52"/>
        <end position="72"/>
    </location>
</feature>
<feature type="domain" description="DCUN1" evidence="3">
    <location>
        <begin position="122"/>
        <end position="314"/>
    </location>
</feature>
<dbReference type="EMBL" id="JAABOA010001587">
    <property type="protein sequence ID" value="KAF9581258.1"/>
    <property type="molecule type" value="Genomic_DNA"/>
</dbReference>
<dbReference type="InterPro" id="IPR005176">
    <property type="entry name" value="PONY_dom"/>
</dbReference>
<evidence type="ECO:0000259" key="3">
    <source>
        <dbReference type="PROSITE" id="PS51229"/>
    </source>
</evidence>